<evidence type="ECO:0000313" key="1">
    <source>
        <dbReference type="EMBL" id="KAJ8568122.1"/>
    </source>
</evidence>
<organism evidence="1 2">
    <name type="scientific">Anisodus acutangulus</name>
    <dbReference type="NCBI Taxonomy" id="402998"/>
    <lineage>
        <taxon>Eukaryota</taxon>
        <taxon>Viridiplantae</taxon>
        <taxon>Streptophyta</taxon>
        <taxon>Embryophyta</taxon>
        <taxon>Tracheophyta</taxon>
        <taxon>Spermatophyta</taxon>
        <taxon>Magnoliopsida</taxon>
        <taxon>eudicotyledons</taxon>
        <taxon>Gunneridae</taxon>
        <taxon>Pentapetalae</taxon>
        <taxon>asterids</taxon>
        <taxon>lamiids</taxon>
        <taxon>Solanales</taxon>
        <taxon>Solanaceae</taxon>
        <taxon>Solanoideae</taxon>
        <taxon>Hyoscyameae</taxon>
        <taxon>Anisodus</taxon>
    </lineage>
</organism>
<evidence type="ECO:0000313" key="2">
    <source>
        <dbReference type="Proteomes" id="UP001152561"/>
    </source>
</evidence>
<keyword evidence="2" id="KW-1185">Reference proteome</keyword>
<gene>
    <name evidence="1" type="ORF">K7X08_020844</name>
</gene>
<name>A0A9Q1RQD0_9SOLA</name>
<sequence length="110" mass="12789">MYSQRAVFIAINSGVSLILNFKFKRRGKEDDAFWDSKMMTGDLSPSPFFIDFDENRFVMAVIWPVLATICWMEEKQGRIHQVSLFLLFFLEAKLTSVCSFICEGTKRCNK</sequence>
<accession>A0A9Q1RQD0</accession>
<protein>
    <submittedName>
        <fullName evidence="1">Uncharacterized protein</fullName>
    </submittedName>
</protein>
<dbReference type="Proteomes" id="UP001152561">
    <property type="component" value="Unassembled WGS sequence"/>
</dbReference>
<comment type="caution">
    <text evidence="1">The sequence shown here is derived from an EMBL/GenBank/DDBJ whole genome shotgun (WGS) entry which is preliminary data.</text>
</comment>
<reference evidence="2" key="1">
    <citation type="journal article" date="2023" name="Proc. Natl. Acad. Sci. U.S.A.">
        <title>Genomic and structural basis for evolution of tropane alkaloid biosynthesis.</title>
        <authorList>
            <person name="Wanga Y.-J."/>
            <person name="Taina T."/>
            <person name="Yua J.-Y."/>
            <person name="Lia J."/>
            <person name="Xua B."/>
            <person name="Chenc J."/>
            <person name="D'Auriad J.C."/>
            <person name="Huanga J.-P."/>
            <person name="Huanga S.-X."/>
        </authorList>
    </citation>
    <scope>NUCLEOTIDE SEQUENCE [LARGE SCALE GENOMIC DNA]</scope>
    <source>
        <strain evidence="2">cv. KIB-2019</strain>
    </source>
</reference>
<dbReference type="AlphaFoldDB" id="A0A9Q1RQD0"/>
<proteinExistence type="predicted"/>
<dbReference type="EMBL" id="JAJAGQ010000003">
    <property type="protein sequence ID" value="KAJ8568122.1"/>
    <property type="molecule type" value="Genomic_DNA"/>
</dbReference>